<name>A0A1G7LFJ4_9BACT</name>
<dbReference type="InterPro" id="IPR023550">
    <property type="entry name" value="PKHD_hydroxylase"/>
</dbReference>
<dbReference type="RefSeq" id="WP_083345434.1">
    <property type="nucleotide sequence ID" value="NZ_LT629690.1"/>
</dbReference>
<proteinExistence type="inferred from homology"/>
<keyword evidence="3" id="KW-0847">Vitamin C</keyword>
<keyword evidence="5" id="KW-0560">Oxidoreductase</keyword>
<dbReference type="PANTHER" id="PTHR41536:SF1">
    <property type="entry name" value="PKHD-TYPE HYDROXYLASE YBIX"/>
    <property type="match status" value="1"/>
</dbReference>
<comment type="cofactor">
    <cofactor evidence="1">
        <name>L-ascorbate</name>
        <dbReference type="ChEBI" id="CHEBI:38290"/>
    </cofactor>
</comment>
<dbReference type="Proteomes" id="UP000182427">
    <property type="component" value="Chromosome I"/>
</dbReference>
<evidence type="ECO:0000256" key="3">
    <source>
        <dbReference type="ARBA" id="ARBA00022896"/>
    </source>
</evidence>
<keyword evidence="4" id="KW-0223">Dioxygenase</keyword>
<evidence type="ECO:0000256" key="1">
    <source>
        <dbReference type="ARBA" id="ARBA00001961"/>
    </source>
</evidence>
<keyword evidence="9" id="KW-1185">Reference proteome</keyword>
<evidence type="ECO:0000259" key="7">
    <source>
        <dbReference type="PROSITE" id="PS51471"/>
    </source>
</evidence>
<feature type="domain" description="Fe2OG dioxygenase" evidence="7">
    <location>
        <begin position="78"/>
        <end position="178"/>
    </location>
</feature>
<dbReference type="Gene3D" id="2.60.120.620">
    <property type="entry name" value="q2cbj1_9rhob like domain"/>
    <property type="match status" value="1"/>
</dbReference>
<dbReference type="SMART" id="SM00702">
    <property type="entry name" value="P4Hc"/>
    <property type="match status" value="1"/>
</dbReference>
<dbReference type="NCBIfam" id="NF003974">
    <property type="entry name" value="PRK05467.1-3"/>
    <property type="match status" value="1"/>
</dbReference>
<dbReference type="Pfam" id="PF13640">
    <property type="entry name" value="2OG-FeII_Oxy_3"/>
    <property type="match status" value="1"/>
</dbReference>
<evidence type="ECO:0000256" key="2">
    <source>
        <dbReference type="ARBA" id="ARBA00022723"/>
    </source>
</evidence>
<evidence type="ECO:0000256" key="6">
    <source>
        <dbReference type="ARBA" id="ARBA00023004"/>
    </source>
</evidence>
<dbReference type="Pfam" id="PF18331">
    <property type="entry name" value="PKHD_C"/>
    <property type="match status" value="1"/>
</dbReference>
<evidence type="ECO:0000313" key="9">
    <source>
        <dbReference type="Proteomes" id="UP000182427"/>
    </source>
</evidence>
<dbReference type="InterPro" id="IPR044862">
    <property type="entry name" value="Pro_4_hyd_alph_FE2OG_OXY"/>
</dbReference>
<dbReference type="Gene3D" id="4.10.860.20">
    <property type="entry name" value="Rabenosyn, Rab binding domain"/>
    <property type="match status" value="1"/>
</dbReference>
<dbReference type="InterPro" id="IPR006620">
    <property type="entry name" value="Pro_4_hyd_alph"/>
</dbReference>
<dbReference type="NCBIfam" id="NF003975">
    <property type="entry name" value="PRK05467.1-4"/>
    <property type="match status" value="1"/>
</dbReference>
<dbReference type="AlphaFoldDB" id="A0A1G7LFJ4"/>
<gene>
    <name evidence="8" type="ORF">SAMN05444167_2507</name>
</gene>
<organism evidence="8 9">
    <name type="scientific">Terriglobus roseus</name>
    <dbReference type="NCBI Taxonomy" id="392734"/>
    <lineage>
        <taxon>Bacteria</taxon>
        <taxon>Pseudomonadati</taxon>
        <taxon>Acidobacteriota</taxon>
        <taxon>Terriglobia</taxon>
        <taxon>Terriglobales</taxon>
        <taxon>Acidobacteriaceae</taxon>
        <taxon>Terriglobus</taxon>
    </lineage>
</organism>
<protein>
    <submittedName>
        <fullName evidence="8">PKHD-type hydroxylase</fullName>
    </submittedName>
</protein>
<evidence type="ECO:0000256" key="4">
    <source>
        <dbReference type="ARBA" id="ARBA00022964"/>
    </source>
</evidence>
<dbReference type="InterPro" id="IPR041097">
    <property type="entry name" value="PKHD_C"/>
</dbReference>
<dbReference type="OrthoDB" id="9812472at2"/>
<dbReference type="InterPro" id="IPR005123">
    <property type="entry name" value="Oxoglu/Fe-dep_dioxygenase_dom"/>
</dbReference>
<dbReference type="GO" id="GO:0006879">
    <property type="term" value="P:intracellular iron ion homeostasis"/>
    <property type="evidence" value="ECO:0007669"/>
    <property type="project" value="TreeGrafter"/>
</dbReference>
<dbReference type="GO" id="GO:0031418">
    <property type="term" value="F:L-ascorbic acid binding"/>
    <property type="evidence" value="ECO:0007669"/>
    <property type="project" value="UniProtKB-KW"/>
</dbReference>
<sequence>MLIQVPEVLTAEQVKRFRAMLDSTDWVDGKVTAGYQSAQVKDNMQLSETNPVAIEIGKEILTALNRNPVFVSAALPKKIFPPLFNRYTGGQSFGNHVDNSVRRINSTGEYVRTDLSMTLFFSEPDEYDGGELVIEDTYGSKSVKLPAGDAILYPSTSLHHVRPVTRGARVCSFFWMQSMVRSDDQRSLLLSLDVAIQKLNRDGPDHESVVELTGVYHNLLRQWVEL</sequence>
<dbReference type="HAMAP" id="MF_00657">
    <property type="entry name" value="Hydroxyl_YbiX"/>
    <property type="match status" value="1"/>
</dbReference>
<dbReference type="NCBIfam" id="NF003973">
    <property type="entry name" value="PRK05467.1-2"/>
    <property type="match status" value="1"/>
</dbReference>
<dbReference type="GO" id="GO:0016706">
    <property type="term" value="F:2-oxoglutarate-dependent dioxygenase activity"/>
    <property type="evidence" value="ECO:0007669"/>
    <property type="project" value="InterPro"/>
</dbReference>
<dbReference type="GO" id="GO:0005506">
    <property type="term" value="F:iron ion binding"/>
    <property type="evidence" value="ECO:0007669"/>
    <property type="project" value="InterPro"/>
</dbReference>
<evidence type="ECO:0000256" key="5">
    <source>
        <dbReference type="ARBA" id="ARBA00023002"/>
    </source>
</evidence>
<keyword evidence="2" id="KW-0479">Metal-binding</keyword>
<reference evidence="8 9" key="1">
    <citation type="submission" date="2016-10" db="EMBL/GenBank/DDBJ databases">
        <authorList>
            <person name="de Groot N.N."/>
        </authorList>
    </citation>
    <scope>NUCLEOTIDE SEQUENCE [LARGE SCALE GENOMIC DNA]</scope>
    <source>
        <strain evidence="8 9">GAS232</strain>
    </source>
</reference>
<accession>A0A1G7LFJ4</accession>
<dbReference type="PANTHER" id="PTHR41536">
    <property type="entry name" value="PKHD-TYPE HYDROXYLASE YBIX"/>
    <property type="match status" value="1"/>
</dbReference>
<keyword evidence="6" id="KW-0408">Iron</keyword>
<dbReference type="PROSITE" id="PS51471">
    <property type="entry name" value="FE2OG_OXY"/>
    <property type="match status" value="1"/>
</dbReference>
<dbReference type="EMBL" id="LT629690">
    <property type="protein sequence ID" value="SDF47739.1"/>
    <property type="molecule type" value="Genomic_DNA"/>
</dbReference>
<dbReference type="GO" id="GO:0006974">
    <property type="term" value="P:DNA damage response"/>
    <property type="evidence" value="ECO:0007669"/>
    <property type="project" value="TreeGrafter"/>
</dbReference>
<evidence type="ECO:0000313" key="8">
    <source>
        <dbReference type="EMBL" id="SDF47739.1"/>
    </source>
</evidence>